<protein>
    <submittedName>
        <fullName evidence="2">YvrJ protein family protein</fullName>
    </submittedName>
</protein>
<organism evidence="2 3">
    <name type="scientific">Salinicoccus halodurans</name>
    <dbReference type="NCBI Taxonomy" id="407035"/>
    <lineage>
        <taxon>Bacteria</taxon>
        <taxon>Bacillati</taxon>
        <taxon>Bacillota</taxon>
        <taxon>Bacilli</taxon>
        <taxon>Bacillales</taxon>
        <taxon>Staphylococcaceae</taxon>
        <taxon>Salinicoccus</taxon>
    </lineage>
</organism>
<reference evidence="2 3" key="1">
    <citation type="submission" date="2016-10" db="EMBL/GenBank/DDBJ databases">
        <authorList>
            <person name="Varghese N."/>
            <person name="Submissions S."/>
        </authorList>
    </citation>
    <scope>NUCLEOTIDE SEQUENCE [LARGE SCALE GENOMIC DNA]</scope>
    <source>
        <strain evidence="2 3">CGMCC 1.6501</strain>
    </source>
</reference>
<accession>A0AA94KUM7</accession>
<evidence type="ECO:0000313" key="2">
    <source>
        <dbReference type="EMBL" id="SFK56879.1"/>
    </source>
</evidence>
<dbReference type="InterPro" id="IPR024419">
    <property type="entry name" value="YvrJ"/>
</dbReference>
<name>A0AA94KUM7_9STAP</name>
<keyword evidence="1" id="KW-0472">Membrane</keyword>
<keyword evidence="1" id="KW-1133">Transmembrane helix</keyword>
<evidence type="ECO:0000313" key="3">
    <source>
        <dbReference type="Proteomes" id="UP000183090"/>
    </source>
</evidence>
<comment type="caution">
    <text evidence="2">The sequence shown here is derived from an EMBL/GenBank/DDBJ whole genome shotgun (WGS) entry which is preliminary data.</text>
</comment>
<dbReference type="RefSeq" id="WP_074924526.1">
    <property type="nucleotide sequence ID" value="NZ_CP011366.1"/>
</dbReference>
<dbReference type="Proteomes" id="UP000183090">
    <property type="component" value="Unassembled WGS sequence"/>
</dbReference>
<dbReference type="AlphaFoldDB" id="A0AA94KUM7"/>
<gene>
    <name evidence="2" type="ORF">SAMN05216235_0483</name>
</gene>
<dbReference type="EMBL" id="FOTB01000001">
    <property type="protein sequence ID" value="SFK56879.1"/>
    <property type="molecule type" value="Genomic_DNA"/>
</dbReference>
<feature type="transmembrane region" description="Helical" evidence="1">
    <location>
        <begin position="6"/>
        <end position="22"/>
    </location>
</feature>
<dbReference type="Pfam" id="PF12841">
    <property type="entry name" value="YvrJ"/>
    <property type="match status" value="1"/>
</dbReference>
<sequence length="39" mass="4540">MEWAALVSDVGFPAVITFFLLYRMESKLDDLIISIRELH</sequence>
<proteinExistence type="predicted"/>
<keyword evidence="1" id="KW-0812">Transmembrane</keyword>
<evidence type="ECO:0000256" key="1">
    <source>
        <dbReference type="SAM" id="Phobius"/>
    </source>
</evidence>